<reference evidence="6" key="2">
    <citation type="submission" date="2022-01" db="EMBL/GenBank/DDBJ databases">
        <authorList>
            <person name="Yamashiro T."/>
            <person name="Shiraishi A."/>
            <person name="Satake H."/>
            <person name="Nakayama K."/>
        </authorList>
    </citation>
    <scope>NUCLEOTIDE SEQUENCE</scope>
</reference>
<sequence>LEYGRYGVSKVLDTAYRGFLGVGTTFDVFQNILFPYSLNTAYWSSWIWRIGSCFLRGLWRVESITVKGVKRRGRPKLKWEDRLKTDLKELLLSEDMTSDRNSPCLPSRSFLLVDRLFSFSYSLVYVVSLSFSPVLSFFPFRKLNILRETNKINAAYEDLDMSYGPYVDPELELLVDRLHPPRVCIDNDSYHDCTLVKGFFNGPGAHDKERKELTCQLLIGQHIISLSPQKLTNHLLTNDTSALVPSLSCAPGAHVDSANKHGILLAMVQVLTDLDLVISKSYICSDGRWFMDVFHSICTSRIRGKTQVKTTNLGKQMRQKHMSMEHTTLEMTTTDRPGILSEISAVLAELRCHVSAAVAWTHNTRAACIIHVEDDSNLGSIMNPQRVDRVQAQLETVVNAHHTNSGRPNVRLTSPATGQTHAERRLHQLMMADKDYEGSTYDPGHKPYDVVVTVEDCQEKGYSILNITSPDRPKLLFDTVCTLTDLHYVVFHATVSSKGSVAFQGLRLDVRSRNRSGLLSDVTRVFRENGLSIAGVEIGIHGEKAVGSFHVTDAGGHEVGPGMVELVKKEIEKFGGTVILVANGSSSNQASSNNSTEDDGSRSSLGTMLWSHLERLSSKFQTLNSQS</sequence>
<proteinExistence type="predicted"/>
<dbReference type="SUPFAM" id="SSF55021">
    <property type="entry name" value="ACT-like"/>
    <property type="match status" value="2"/>
</dbReference>
<reference evidence="6" key="1">
    <citation type="journal article" date="2022" name="Int. J. Mol. Sci.">
        <title>Draft Genome of Tanacetum Coccineum: Genomic Comparison of Closely Related Tanacetum-Family Plants.</title>
        <authorList>
            <person name="Yamashiro T."/>
            <person name="Shiraishi A."/>
            <person name="Nakayama K."/>
            <person name="Satake H."/>
        </authorList>
    </citation>
    <scope>NUCLEOTIDE SEQUENCE</scope>
</reference>
<dbReference type="PROSITE" id="PS51671">
    <property type="entry name" value="ACT"/>
    <property type="match status" value="2"/>
</dbReference>
<protein>
    <recommendedName>
        <fullName evidence="2">ACT domain-containing protein ACR</fullName>
    </recommendedName>
    <alternativeName>
        <fullName evidence="2">Protein ACT DOMAIN REPEATS</fullName>
    </alternativeName>
</protein>
<feature type="region of interest" description="Disordered" evidence="3">
    <location>
        <begin position="585"/>
        <end position="604"/>
    </location>
</feature>
<evidence type="ECO:0000313" key="7">
    <source>
        <dbReference type="Proteomes" id="UP001151760"/>
    </source>
</evidence>
<feature type="domain" description="ACT" evidence="5">
    <location>
        <begin position="328"/>
        <end position="409"/>
    </location>
</feature>
<dbReference type="PANTHER" id="PTHR31096">
    <property type="entry name" value="ACT DOMAIN-CONTAINING PROTEIN ACR4-RELATED"/>
    <property type="match status" value="1"/>
</dbReference>
<feature type="non-terminal residue" evidence="6">
    <location>
        <position position="1"/>
    </location>
</feature>
<evidence type="ECO:0000259" key="5">
    <source>
        <dbReference type="PROSITE" id="PS51671"/>
    </source>
</evidence>
<comment type="function">
    <text evidence="2">Binds amino acids.</text>
</comment>
<gene>
    <name evidence="6" type="ORF">Tco_0890995</name>
</gene>
<dbReference type="EMBL" id="BQNB010013857">
    <property type="protein sequence ID" value="GJT21058.1"/>
    <property type="molecule type" value="Genomic_DNA"/>
</dbReference>
<keyword evidence="1 2" id="KW-0677">Repeat</keyword>
<feature type="transmembrane region" description="Helical" evidence="4">
    <location>
        <begin position="116"/>
        <end position="140"/>
    </location>
</feature>
<evidence type="ECO:0000256" key="2">
    <source>
        <dbReference type="RuleBase" id="RU369043"/>
    </source>
</evidence>
<dbReference type="InterPro" id="IPR002912">
    <property type="entry name" value="ACT_dom"/>
</dbReference>
<evidence type="ECO:0000256" key="4">
    <source>
        <dbReference type="SAM" id="Phobius"/>
    </source>
</evidence>
<evidence type="ECO:0000256" key="3">
    <source>
        <dbReference type="SAM" id="MobiDB-lite"/>
    </source>
</evidence>
<feature type="compositionally biased region" description="Low complexity" evidence="3">
    <location>
        <begin position="585"/>
        <end position="595"/>
    </location>
</feature>
<dbReference type="InterPro" id="IPR045865">
    <property type="entry name" value="ACT-like_dom_sf"/>
</dbReference>
<comment type="caution">
    <text evidence="6">The sequence shown here is derived from an EMBL/GenBank/DDBJ whole genome shotgun (WGS) entry which is preliminary data.</text>
</comment>
<keyword evidence="4" id="KW-0472">Membrane</keyword>
<keyword evidence="4" id="KW-0812">Transmembrane</keyword>
<dbReference type="Pfam" id="PF01842">
    <property type="entry name" value="ACT"/>
    <property type="match status" value="1"/>
</dbReference>
<dbReference type="PANTHER" id="PTHR31096:SF7">
    <property type="entry name" value="ACT DOMAIN-CONTAINING PROTEIN ACR1"/>
    <property type="match status" value="1"/>
</dbReference>
<keyword evidence="4" id="KW-1133">Transmembrane helix</keyword>
<dbReference type="Gene3D" id="3.30.70.260">
    <property type="match status" value="1"/>
</dbReference>
<feature type="domain" description="ACT" evidence="5">
    <location>
        <begin position="507"/>
        <end position="587"/>
    </location>
</feature>
<name>A0ABQ5C4W8_9ASTR</name>
<evidence type="ECO:0000256" key="1">
    <source>
        <dbReference type="ARBA" id="ARBA00022737"/>
    </source>
</evidence>
<accession>A0ABQ5C4W8</accession>
<keyword evidence="7" id="KW-1185">Reference proteome</keyword>
<evidence type="ECO:0000313" key="6">
    <source>
        <dbReference type="EMBL" id="GJT21058.1"/>
    </source>
</evidence>
<dbReference type="Proteomes" id="UP001151760">
    <property type="component" value="Unassembled WGS sequence"/>
</dbReference>
<dbReference type="InterPro" id="IPR040217">
    <property type="entry name" value="ACR1-12"/>
</dbReference>
<organism evidence="6 7">
    <name type="scientific">Tanacetum coccineum</name>
    <dbReference type="NCBI Taxonomy" id="301880"/>
    <lineage>
        <taxon>Eukaryota</taxon>
        <taxon>Viridiplantae</taxon>
        <taxon>Streptophyta</taxon>
        <taxon>Embryophyta</taxon>
        <taxon>Tracheophyta</taxon>
        <taxon>Spermatophyta</taxon>
        <taxon>Magnoliopsida</taxon>
        <taxon>eudicotyledons</taxon>
        <taxon>Gunneridae</taxon>
        <taxon>Pentapetalae</taxon>
        <taxon>asterids</taxon>
        <taxon>campanulids</taxon>
        <taxon>Asterales</taxon>
        <taxon>Asteraceae</taxon>
        <taxon>Asteroideae</taxon>
        <taxon>Anthemideae</taxon>
        <taxon>Anthemidinae</taxon>
        <taxon>Tanacetum</taxon>
    </lineage>
</organism>